<proteinExistence type="predicted"/>
<sequence>MGSSRSTPNSRKHHRHRSPAQRGRLSLAWMRTFFHRRVVHPLLDLLRMGATPEALAWSLAIGVVVGVNPLLGSTTLLALALAGIFRLNLVASQIGNHIMYPVQLALFPVWVRLGTLLFHTPGLPMGKRALIEAVTHHPWDTTRILWTWEWHALVVWGVASVVAAPALKLLLTPLMRKLARHLHHPAVASGTAD</sequence>
<protein>
    <recommendedName>
        <fullName evidence="3">DUF2062 domain-containing protein</fullName>
    </recommendedName>
</protein>
<keyword evidence="2" id="KW-0812">Transmembrane</keyword>
<accession>A0A1H6BY74</accession>
<gene>
    <name evidence="4" type="ORF">SAMN05421819_4034</name>
</gene>
<dbReference type="InterPro" id="IPR018639">
    <property type="entry name" value="DUF2062"/>
</dbReference>
<dbReference type="PANTHER" id="PTHR35102">
    <property type="entry name" value="E3 UBIQUITIN-PROTEIN LIGASE"/>
    <property type="match status" value="1"/>
</dbReference>
<evidence type="ECO:0000313" key="5">
    <source>
        <dbReference type="Proteomes" id="UP000236728"/>
    </source>
</evidence>
<evidence type="ECO:0000256" key="1">
    <source>
        <dbReference type="SAM" id="MobiDB-lite"/>
    </source>
</evidence>
<feature type="region of interest" description="Disordered" evidence="1">
    <location>
        <begin position="1"/>
        <end position="22"/>
    </location>
</feature>
<keyword evidence="2" id="KW-1133">Transmembrane helix</keyword>
<feature type="transmembrane region" description="Helical" evidence="2">
    <location>
        <begin position="97"/>
        <end position="118"/>
    </location>
</feature>
<feature type="transmembrane region" description="Helical" evidence="2">
    <location>
        <begin position="150"/>
        <end position="171"/>
    </location>
</feature>
<dbReference type="Pfam" id="PF09835">
    <property type="entry name" value="DUF2062"/>
    <property type="match status" value="1"/>
</dbReference>
<feature type="compositionally biased region" description="Basic residues" evidence="1">
    <location>
        <begin position="10"/>
        <end position="19"/>
    </location>
</feature>
<name>A0A1H6BY74_9BACT</name>
<dbReference type="AlphaFoldDB" id="A0A1H6BY74"/>
<evidence type="ECO:0000259" key="3">
    <source>
        <dbReference type="Pfam" id="PF09835"/>
    </source>
</evidence>
<dbReference type="PANTHER" id="PTHR35102:SF1">
    <property type="entry name" value="E3 UBIQUITIN-PROTEIN LIGASE"/>
    <property type="match status" value="1"/>
</dbReference>
<organism evidence="4 5">
    <name type="scientific">Bryocella elongata</name>
    <dbReference type="NCBI Taxonomy" id="863522"/>
    <lineage>
        <taxon>Bacteria</taxon>
        <taxon>Pseudomonadati</taxon>
        <taxon>Acidobacteriota</taxon>
        <taxon>Terriglobia</taxon>
        <taxon>Terriglobales</taxon>
        <taxon>Acidobacteriaceae</taxon>
        <taxon>Bryocella</taxon>
    </lineage>
</organism>
<keyword evidence="5" id="KW-1185">Reference proteome</keyword>
<evidence type="ECO:0000256" key="2">
    <source>
        <dbReference type="SAM" id="Phobius"/>
    </source>
</evidence>
<dbReference type="EMBL" id="FNVA01000008">
    <property type="protein sequence ID" value="SEG65407.1"/>
    <property type="molecule type" value="Genomic_DNA"/>
</dbReference>
<feature type="transmembrane region" description="Helical" evidence="2">
    <location>
        <begin position="55"/>
        <end position="85"/>
    </location>
</feature>
<evidence type="ECO:0000313" key="4">
    <source>
        <dbReference type="EMBL" id="SEG65407.1"/>
    </source>
</evidence>
<keyword evidence="2" id="KW-0472">Membrane</keyword>
<reference evidence="4 5" key="1">
    <citation type="submission" date="2016-10" db="EMBL/GenBank/DDBJ databases">
        <authorList>
            <person name="de Groot N.N."/>
        </authorList>
    </citation>
    <scope>NUCLEOTIDE SEQUENCE [LARGE SCALE GENOMIC DNA]</scope>
    <source>
        <strain evidence="4 5">DSM 22489</strain>
    </source>
</reference>
<dbReference type="Proteomes" id="UP000236728">
    <property type="component" value="Unassembled WGS sequence"/>
</dbReference>
<feature type="domain" description="DUF2062" evidence="3">
    <location>
        <begin position="36"/>
        <end position="182"/>
    </location>
</feature>